<evidence type="ECO:0000313" key="3">
    <source>
        <dbReference type="EMBL" id="TLS98563.1"/>
    </source>
</evidence>
<dbReference type="Proteomes" id="UP000509513">
    <property type="component" value="Chromosome"/>
</dbReference>
<organism evidence="2 5">
    <name type="scientific">Aliarcobacter cibarius</name>
    <dbReference type="NCBI Taxonomy" id="255507"/>
    <lineage>
        <taxon>Bacteria</taxon>
        <taxon>Pseudomonadati</taxon>
        <taxon>Campylobacterota</taxon>
        <taxon>Epsilonproteobacteria</taxon>
        <taxon>Campylobacterales</taxon>
        <taxon>Arcobacteraceae</taxon>
        <taxon>Aliarcobacter</taxon>
    </lineage>
</organism>
<accession>A0A7L5JPC7</accession>
<dbReference type="KEGG" id="acib:ACBT_1134"/>
<keyword evidence="4" id="KW-1185">Reference proteome</keyword>
<name>A0A7L5JPC7_9BACT</name>
<gene>
    <name evidence="2" type="ORF">ACBT_1134</name>
    <name evidence="3" type="ORF">FE247_06825</name>
</gene>
<evidence type="ECO:0000313" key="2">
    <source>
        <dbReference type="EMBL" id="QKJ27045.1"/>
    </source>
</evidence>
<dbReference type="Proteomes" id="UP000305417">
    <property type="component" value="Unassembled WGS sequence"/>
</dbReference>
<proteinExistence type="predicted"/>
<sequence length="140" mass="16000">MNKNMKKAVIDQIMLWIVLFTIFVGFLFFIIDYSNVMKVKDNTDAIADYIGRMVALNKNEADIIEGINKVKDDYFAPVDATNLLCNVNNSISNYQVIVNVKTTLANSFLPIVENNIHSKTVVFNENNEFEKECFLTLSFN</sequence>
<reference evidence="2 5" key="2">
    <citation type="submission" date="2020-05" db="EMBL/GenBank/DDBJ databases">
        <title>Complete genome sequencing of Campylobacter and Arcobacter type strains.</title>
        <authorList>
            <person name="Miller W.G."/>
            <person name="Yee E."/>
        </authorList>
    </citation>
    <scope>NUCLEOTIDE SEQUENCE [LARGE SCALE GENOMIC DNA]</scope>
    <source>
        <strain evidence="2 5">LMG 21996</strain>
    </source>
</reference>
<dbReference type="AlphaFoldDB" id="A0A7L5JPC7"/>
<keyword evidence="1" id="KW-0472">Membrane</keyword>
<dbReference type="EMBL" id="CP054051">
    <property type="protein sequence ID" value="QKJ27045.1"/>
    <property type="molecule type" value="Genomic_DNA"/>
</dbReference>
<reference evidence="3 4" key="1">
    <citation type="submission" date="2019-05" db="EMBL/GenBank/DDBJ databases">
        <title>Arcobacter cibarius and Arcobacter thereius providing challenges in identification an antibiotic susceptibility and Quinolone resistance.</title>
        <authorList>
            <person name="Busch A."/>
            <person name="Hanel I."/>
            <person name="Hotzel H."/>
            <person name="Tomaso H."/>
        </authorList>
    </citation>
    <scope>NUCLEOTIDE SEQUENCE [LARGE SCALE GENOMIC DNA]</scope>
    <source>
        <strain evidence="3 4">16CS0831-2</strain>
    </source>
</reference>
<evidence type="ECO:0000313" key="4">
    <source>
        <dbReference type="Proteomes" id="UP000305417"/>
    </source>
</evidence>
<evidence type="ECO:0000313" key="5">
    <source>
        <dbReference type="Proteomes" id="UP000509513"/>
    </source>
</evidence>
<keyword evidence="1" id="KW-1133">Transmembrane helix</keyword>
<evidence type="ECO:0000256" key="1">
    <source>
        <dbReference type="SAM" id="Phobius"/>
    </source>
</evidence>
<protein>
    <submittedName>
        <fullName evidence="2">Putative Flp pilus assembly protein, TadE/G-like</fullName>
    </submittedName>
</protein>
<dbReference type="OrthoDB" id="9956799at2"/>
<keyword evidence="1" id="KW-0812">Transmembrane</keyword>
<dbReference type="RefSeq" id="WP_024776043.1">
    <property type="nucleotide sequence ID" value="NZ_CP054051.1"/>
</dbReference>
<dbReference type="EMBL" id="VBUC01000014">
    <property type="protein sequence ID" value="TLS98563.1"/>
    <property type="molecule type" value="Genomic_DNA"/>
</dbReference>
<feature type="transmembrane region" description="Helical" evidence="1">
    <location>
        <begin position="13"/>
        <end position="31"/>
    </location>
</feature>